<evidence type="ECO:0000256" key="3">
    <source>
        <dbReference type="ARBA" id="ARBA00022705"/>
    </source>
</evidence>
<comment type="caution">
    <text evidence="8">The sequence shown here is derived from an EMBL/GenBank/DDBJ whole genome shotgun (WGS) entry which is preliminary data.</text>
</comment>
<keyword evidence="9" id="KW-1185">Reference proteome</keyword>
<keyword evidence="5" id="KW-0539">Nucleus</keyword>
<comment type="subcellular location">
    <subcellularLocation>
        <location evidence="1">Nucleus</location>
    </subcellularLocation>
</comment>
<dbReference type="GO" id="GO:0003677">
    <property type="term" value="F:DNA binding"/>
    <property type="evidence" value="ECO:0007669"/>
    <property type="project" value="UniProtKB-KW"/>
</dbReference>
<dbReference type="PANTHER" id="PTHR12708:SF0">
    <property type="entry name" value="DNA POLYMERASE EPSILON SUBUNIT 2"/>
    <property type="match status" value="1"/>
</dbReference>
<organism evidence="8 9">
    <name type="scientific">Batillaria attramentaria</name>
    <dbReference type="NCBI Taxonomy" id="370345"/>
    <lineage>
        <taxon>Eukaryota</taxon>
        <taxon>Metazoa</taxon>
        <taxon>Spiralia</taxon>
        <taxon>Lophotrochozoa</taxon>
        <taxon>Mollusca</taxon>
        <taxon>Gastropoda</taxon>
        <taxon>Caenogastropoda</taxon>
        <taxon>Sorbeoconcha</taxon>
        <taxon>Cerithioidea</taxon>
        <taxon>Batillariidae</taxon>
        <taxon>Batillaria</taxon>
    </lineage>
</organism>
<proteinExistence type="inferred from homology"/>
<evidence type="ECO:0000259" key="7">
    <source>
        <dbReference type="Pfam" id="PF04042"/>
    </source>
</evidence>
<dbReference type="Proteomes" id="UP001519460">
    <property type="component" value="Unassembled WGS sequence"/>
</dbReference>
<dbReference type="GO" id="GO:0005694">
    <property type="term" value="C:chromosome"/>
    <property type="evidence" value="ECO:0007669"/>
    <property type="project" value="UniProtKB-ARBA"/>
</dbReference>
<evidence type="ECO:0000256" key="1">
    <source>
        <dbReference type="ARBA" id="ARBA00004123"/>
    </source>
</evidence>
<comment type="similarity">
    <text evidence="2">Belongs to the DNA polymerase epsilon subunit B family.</text>
</comment>
<dbReference type="AlphaFoldDB" id="A0ABD0M5P1"/>
<name>A0ABD0M5P1_9CAEN</name>
<reference evidence="8 9" key="1">
    <citation type="journal article" date="2023" name="Sci. Data">
        <title>Genome assembly of the Korean intertidal mud-creeper Batillaria attramentaria.</title>
        <authorList>
            <person name="Patra A.K."/>
            <person name="Ho P.T."/>
            <person name="Jun S."/>
            <person name="Lee S.J."/>
            <person name="Kim Y."/>
            <person name="Won Y.J."/>
        </authorList>
    </citation>
    <scope>NUCLEOTIDE SEQUENCE [LARGE SCALE GENOMIC DNA]</scope>
    <source>
        <strain evidence="8">Wonlab-2016</strain>
    </source>
</reference>
<evidence type="ECO:0000313" key="8">
    <source>
        <dbReference type="EMBL" id="KAK7507055.1"/>
    </source>
</evidence>
<dbReference type="PANTHER" id="PTHR12708">
    <property type="entry name" value="DNA POLYMERASE EPSILON SUBUNIT B"/>
    <property type="match status" value="1"/>
</dbReference>
<accession>A0ABD0M5P1</accession>
<dbReference type="InterPro" id="IPR016266">
    <property type="entry name" value="POLE2"/>
</dbReference>
<feature type="domain" description="DNA polymerase alpha/delta/epsilon subunit B" evidence="7">
    <location>
        <begin position="106"/>
        <end position="306"/>
    </location>
</feature>
<keyword evidence="3" id="KW-0235">DNA replication</keyword>
<evidence type="ECO:0000256" key="2">
    <source>
        <dbReference type="ARBA" id="ARBA00009560"/>
    </source>
</evidence>
<evidence type="ECO:0000313" key="9">
    <source>
        <dbReference type="Proteomes" id="UP001519460"/>
    </source>
</evidence>
<evidence type="ECO:0000256" key="5">
    <source>
        <dbReference type="ARBA" id="ARBA00023242"/>
    </source>
</evidence>
<keyword evidence="4" id="KW-0238">DNA-binding</keyword>
<dbReference type="GO" id="GO:0031981">
    <property type="term" value="C:nuclear lumen"/>
    <property type="evidence" value="ECO:0007669"/>
    <property type="project" value="UniProtKB-ARBA"/>
</dbReference>
<dbReference type="Gene3D" id="3.60.21.60">
    <property type="match status" value="1"/>
</dbReference>
<evidence type="ECO:0000256" key="4">
    <source>
        <dbReference type="ARBA" id="ARBA00023125"/>
    </source>
</evidence>
<sequence>MVFTILIHSMQSFQFAIKKRKENGALNFENNFHTGLFTENSFVLAEGWYEDNLFHVDAFGFPPAEPAKTTRAYFGNINFFGGPSSTSVKSSAKLRQVEQENPDAMFVFVADIWLDNAKVVEKLRELFSGYAEFPPTAFVLCGHFLTCPAGEGHVKKLKEGFRVLGDMIAEFPNLGSSSKFIFVPSADDAGHSTILPRPAIPNSITEELRRKVPGALFTSNPCRIQYCTREIVVFREDIVTKMCRNCVRFPADGDIPTHFAKSLVSQAHLCPLPLHVCPVYWAYDCGLRLYPLPDLVVCADKFDPFSTRSADCNIMNPVS</sequence>
<dbReference type="GO" id="GO:0006260">
    <property type="term" value="P:DNA replication"/>
    <property type="evidence" value="ECO:0007669"/>
    <property type="project" value="UniProtKB-KW"/>
</dbReference>
<dbReference type="Pfam" id="PF04042">
    <property type="entry name" value="DNA_pol_E_B"/>
    <property type="match status" value="1"/>
</dbReference>
<protein>
    <recommendedName>
        <fullName evidence="6">DNA polymerase II subunit 2</fullName>
    </recommendedName>
</protein>
<evidence type="ECO:0000256" key="6">
    <source>
        <dbReference type="ARBA" id="ARBA00032930"/>
    </source>
</evidence>
<dbReference type="EMBL" id="JACVVK020000005">
    <property type="protein sequence ID" value="KAK7507055.1"/>
    <property type="molecule type" value="Genomic_DNA"/>
</dbReference>
<gene>
    <name evidence="8" type="ORF">BaRGS_00001906</name>
</gene>
<dbReference type="InterPro" id="IPR007185">
    <property type="entry name" value="DNA_pol_a/d/e_bsu"/>
</dbReference>